<dbReference type="AlphaFoldDB" id="A0A479ZVR1"/>
<keyword evidence="2" id="KW-1185">Reference proteome</keyword>
<dbReference type="Proteomes" id="UP000300142">
    <property type="component" value="Unassembled WGS sequence"/>
</dbReference>
<protein>
    <submittedName>
        <fullName evidence="1">Rieske 2Fe-2S domain protein</fullName>
    </submittedName>
</protein>
<comment type="caution">
    <text evidence="1">The sequence shown here is derived from an EMBL/GenBank/DDBJ whole genome shotgun (WGS) entry which is preliminary data.</text>
</comment>
<organism evidence="1 2">
    <name type="scientific">Sphaerospermopsis reniformis</name>
    <dbReference type="NCBI Taxonomy" id="531300"/>
    <lineage>
        <taxon>Bacteria</taxon>
        <taxon>Bacillati</taxon>
        <taxon>Cyanobacteriota</taxon>
        <taxon>Cyanophyceae</taxon>
        <taxon>Nostocales</taxon>
        <taxon>Aphanizomenonaceae</taxon>
        <taxon>Sphaerospermopsis</taxon>
    </lineage>
</organism>
<evidence type="ECO:0000313" key="2">
    <source>
        <dbReference type="Proteomes" id="UP000300142"/>
    </source>
</evidence>
<sequence length="29" mass="3216">MFEAPVGYTVSVESSFDPYHAQFLHEGNG</sequence>
<reference evidence="2" key="1">
    <citation type="submission" date="2019-02" db="EMBL/GenBank/DDBJ databases">
        <title>Draft genome sequence of Sphaerospermopsis reniformis NIES-1949.</title>
        <authorList>
            <person name="Yamaguchi H."/>
            <person name="Suzuki S."/>
            <person name="Kawachi M."/>
        </authorList>
    </citation>
    <scope>NUCLEOTIDE SEQUENCE [LARGE SCALE GENOMIC DNA]</scope>
    <source>
        <strain evidence="2">NIES-1949</strain>
    </source>
</reference>
<proteinExistence type="predicted"/>
<evidence type="ECO:0000313" key="1">
    <source>
        <dbReference type="EMBL" id="GCL35666.1"/>
    </source>
</evidence>
<accession>A0A479ZVR1</accession>
<gene>
    <name evidence="1" type="ORF">SR1949_07630</name>
</gene>
<dbReference type="EMBL" id="BJCE01000015">
    <property type="protein sequence ID" value="GCL35666.1"/>
    <property type="molecule type" value="Genomic_DNA"/>
</dbReference>
<name>A0A479ZVR1_9CYAN</name>